<protein>
    <submittedName>
        <fullName evidence="1">Uncharacterized protein</fullName>
    </submittedName>
</protein>
<organism evidence="1 2">
    <name type="scientific">Iphiclides podalirius</name>
    <name type="common">scarce swallowtail</name>
    <dbReference type="NCBI Taxonomy" id="110791"/>
    <lineage>
        <taxon>Eukaryota</taxon>
        <taxon>Metazoa</taxon>
        <taxon>Ecdysozoa</taxon>
        <taxon>Arthropoda</taxon>
        <taxon>Hexapoda</taxon>
        <taxon>Insecta</taxon>
        <taxon>Pterygota</taxon>
        <taxon>Neoptera</taxon>
        <taxon>Endopterygota</taxon>
        <taxon>Lepidoptera</taxon>
        <taxon>Glossata</taxon>
        <taxon>Ditrysia</taxon>
        <taxon>Papilionoidea</taxon>
        <taxon>Papilionidae</taxon>
        <taxon>Papilioninae</taxon>
        <taxon>Iphiclides</taxon>
    </lineage>
</organism>
<dbReference type="Proteomes" id="UP000837857">
    <property type="component" value="Chromosome 1"/>
</dbReference>
<keyword evidence="2" id="KW-1185">Reference proteome</keyword>
<accession>A0ABN8HLA2</accession>
<feature type="non-terminal residue" evidence="1">
    <location>
        <position position="1"/>
    </location>
</feature>
<dbReference type="EMBL" id="OW152813">
    <property type="protein sequence ID" value="CAH2035717.1"/>
    <property type="molecule type" value="Genomic_DNA"/>
</dbReference>
<gene>
    <name evidence="1" type="ORF">IPOD504_LOCUS672</name>
</gene>
<evidence type="ECO:0000313" key="1">
    <source>
        <dbReference type="EMBL" id="CAH2035717.1"/>
    </source>
</evidence>
<sequence>MWSAERSNLLRMPIEAKTNSLKIPLRACKRFRCARITSRGPMRDRSYSSQSHFNSKLETIKSVSAPPAGARQFRSGGGAIGRVDSVVDCSLLIAYTFAVDKS</sequence>
<name>A0ABN8HLA2_9NEOP</name>
<proteinExistence type="predicted"/>
<reference evidence="1" key="1">
    <citation type="submission" date="2022-03" db="EMBL/GenBank/DDBJ databases">
        <authorList>
            <person name="Martin H S."/>
        </authorList>
    </citation>
    <scope>NUCLEOTIDE SEQUENCE</scope>
</reference>
<evidence type="ECO:0000313" key="2">
    <source>
        <dbReference type="Proteomes" id="UP000837857"/>
    </source>
</evidence>